<evidence type="ECO:0000256" key="1">
    <source>
        <dbReference type="SAM" id="MobiDB-lite"/>
    </source>
</evidence>
<sequence>MAASGAVEPGPPGAAVAPSPAPAPPPAPDHLFRPISAEDEEQQPTEIEA</sequence>
<evidence type="ECO:0000313" key="2">
    <source>
        <dbReference type="EMBL" id="PNI66157.1"/>
    </source>
</evidence>
<feature type="compositionally biased region" description="Acidic residues" evidence="1">
    <location>
        <begin position="37"/>
        <end position="49"/>
    </location>
</feature>
<organism evidence="2 3">
    <name type="scientific">Pan troglodytes</name>
    <name type="common">Chimpanzee</name>
    <dbReference type="NCBI Taxonomy" id="9598"/>
    <lineage>
        <taxon>Eukaryota</taxon>
        <taxon>Metazoa</taxon>
        <taxon>Chordata</taxon>
        <taxon>Craniata</taxon>
        <taxon>Vertebrata</taxon>
        <taxon>Euteleostomi</taxon>
        <taxon>Mammalia</taxon>
        <taxon>Eutheria</taxon>
        <taxon>Euarchontoglires</taxon>
        <taxon>Primates</taxon>
        <taxon>Haplorrhini</taxon>
        <taxon>Catarrhini</taxon>
        <taxon>Hominidae</taxon>
        <taxon>Pan</taxon>
    </lineage>
</organism>
<name>A0A2J8N310_PANTR</name>
<dbReference type="Proteomes" id="UP000236370">
    <property type="component" value="Unassembled WGS sequence"/>
</dbReference>
<protein>
    <submittedName>
        <fullName evidence="2">ZPR1 isoform 2</fullName>
    </submittedName>
</protein>
<feature type="region of interest" description="Disordered" evidence="1">
    <location>
        <begin position="1"/>
        <end position="49"/>
    </location>
</feature>
<accession>A0A2J8N310</accession>
<feature type="compositionally biased region" description="Low complexity" evidence="1">
    <location>
        <begin position="1"/>
        <end position="18"/>
    </location>
</feature>
<dbReference type="AlphaFoldDB" id="A0A2J8N310"/>
<gene>
    <name evidence="2" type="ORF">CK820_G0015785</name>
</gene>
<dbReference type="EMBL" id="NBAG03000239">
    <property type="protein sequence ID" value="PNI66157.1"/>
    <property type="molecule type" value="Genomic_DNA"/>
</dbReference>
<feature type="compositionally biased region" description="Pro residues" evidence="1">
    <location>
        <begin position="19"/>
        <end position="28"/>
    </location>
</feature>
<comment type="caution">
    <text evidence="2">The sequence shown here is derived from an EMBL/GenBank/DDBJ whole genome shotgun (WGS) entry which is preliminary data.</text>
</comment>
<reference evidence="2 3" key="1">
    <citation type="submission" date="2017-12" db="EMBL/GenBank/DDBJ databases">
        <title>High-resolution comparative analysis of great ape genomes.</title>
        <authorList>
            <person name="Pollen A."/>
            <person name="Hastie A."/>
            <person name="Hormozdiari F."/>
            <person name="Dougherty M."/>
            <person name="Liu R."/>
            <person name="Chaisson M."/>
            <person name="Hoppe E."/>
            <person name="Hill C."/>
            <person name="Pang A."/>
            <person name="Hillier L."/>
            <person name="Baker C."/>
            <person name="Armstrong J."/>
            <person name="Shendure J."/>
            <person name="Paten B."/>
            <person name="Wilson R."/>
            <person name="Chao H."/>
            <person name="Schneider V."/>
            <person name="Ventura M."/>
            <person name="Kronenberg Z."/>
            <person name="Murali S."/>
            <person name="Gordon D."/>
            <person name="Cantsilieris S."/>
            <person name="Munson K."/>
            <person name="Nelson B."/>
            <person name="Raja A."/>
            <person name="Underwood J."/>
            <person name="Diekhans M."/>
            <person name="Fiddes I."/>
            <person name="Haussler D."/>
            <person name="Eichler E."/>
        </authorList>
    </citation>
    <scope>NUCLEOTIDE SEQUENCE [LARGE SCALE GENOMIC DNA]</scope>
    <source>
        <strain evidence="2">Yerkes chimp pedigree #C0471</strain>
    </source>
</reference>
<evidence type="ECO:0000313" key="3">
    <source>
        <dbReference type="Proteomes" id="UP000236370"/>
    </source>
</evidence>
<proteinExistence type="predicted"/>